<evidence type="ECO:0000313" key="2">
    <source>
        <dbReference type="EMBL" id="BAP55292.1"/>
    </source>
</evidence>
<feature type="region of interest" description="Disordered" evidence="1">
    <location>
        <begin position="126"/>
        <end position="154"/>
    </location>
</feature>
<dbReference type="HOGENOM" id="CLU_865832_0_0_6"/>
<dbReference type="CDD" id="cd14740">
    <property type="entry name" value="PAAR_4"/>
    <property type="match status" value="1"/>
</dbReference>
<reference evidence="2 3" key="1">
    <citation type="journal article" date="2014" name="ISME J.">
        <title>Ecophysiology of Thioploca ingrica as revealed by the complete genome sequence supplemented with proteomic evidence.</title>
        <authorList>
            <person name="Kojima H."/>
            <person name="Ogura Y."/>
            <person name="Yamamoto N."/>
            <person name="Togashi T."/>
            <person name="Mori H."/>
            <person name="Watanabe T."/>
            <person name="Nemoto F."/>
            <person name="Kurokawa K."/>
            <person name="Hayashi T."/>
            <person name="Fukui M."/>
        </authorList>
    </citation>
    <scope>NUCLEOTIDE SEQUENCE [LARGE SCALE GENOMIC DNA]</scope>
</reference>
<dbReference type="Proteomes" id="UP000031623">
    <property type="component" value="Chromosome"/>
</dbReference>
<dbReference type="STRING" id="40754.THII_0995"/>
<protein>
    <submittedName>
        <fullName evidence="2">Uncharacterized protein</fullName>
    </submittedName>
</protein>
<keyword evidence="3" id="KW-1185">Reference proteome</keyword>
<feature type="compositionally biased region" description="Polar residues" evidence="1">
    <location>
        <begin position="137"/>
        <end position="154"/>
    </location>
</feature>
<evidence type="ECO:0000256" key="1">
    <source>
        <dbReference type="SAM" id="MobiDB-lite"/>
    </source>
</evidence>
<dbReference type="Pfam" id="PF13665">
    <property type="entry name" value="Tox-PAAR-like"/>
    <property type="match status" value="1"/>
</dbReference>
<sequence>MSNDVFANGREISCKEADGKSICAFPDVCFTPPQTPATPPGVPIPYPNTAFAKDTTKGSKTVKISGKEVMLKNKSYFKKSTGDEAGNAPKKGVVTSKITGKVYFTSWSPDVKFEGKNVVRHLDLTTHNHASPPGQTPPQSYIDSSTSPEEPQNCNHEWECVPKATHHGENVEEVAKDKEEKCKKVGDPFEAQAIRHNKKDIKSGKDIGPDFKCKKCPATKEVDHVTRDDQGNITKIVQCKSDQSKATGGDSEKGVIIKPDQLREDRKLIESINECQKNSGVKTQLEYKLQKGESAKDAERFLKKKKPPIVTIIEFIKNIID</sequence>
<organism evidence="2 3">
    <name type="scientific">Thioploca ingrica</name>
    <dbReference type="NCBI Taxonomy" id="40754"/>
    <lineage>
        <taxon>Bacteria</taxon>
        <taxon>Pseudomonadati</taxon>
        <taxon>Pseudomonadota</taxon>
        <taxon>Gammaproteobacteria</taxon>
        <taxon>Thiotrichales</taxon>
        <taxon>Thiotrichaceae</taxon>
        <taxon>Thioploca</taxon>
    </lineage>
</organism>
<dbReference type="KEGG" id="tig:THII_0995"/>
<evidence type="ECO:0000313" key="3">
    <source>
        <dbReference type="Proteomes" id="UP000031623"/>
    </source>
</evidence>
<name>A0A090AIQ5_9GAMM</name>
<dbReference type="AlphaFoldDB" id="A0A090AIQ5"/>
<gene>
    <name evidence="2" type="ORF">THII_0995</name>
</gene>
<proteinExistence type="predicted"/>
<accession>A0A090AIQ5</accession>
<dbReference type="EMBL" id="AP014633">
    <property type="protein sequence ID" value="BAP55292.1"/>
    <property type="molecule type" value="Genomic_DNA"/>
</dbReference>